<sequence>MALRQLSSSQGPSNPEVATAITDKDQLNSVTINNSTSCAVSSSKPEHKYASELCDEKPFSSDFKTPEDSNTSSKIATASLPPLLESLNLARRAVQQSPTDGTAWSTLGNALFSYFFSTSLGPRVRITSCPTAGTELRQCLAAYAQGARDLRTALEPNFHYNRGVACHYQVIV</sequence>
<proteinExistence type="predicted"/>
<dbReference type="OrthoDB" id="423589at2759"/>
<protein>
    <submittedName>
        <fullName evidence="2">Uncharacterized protein</fullName>
    </submittedName>
</protein>
<accession>A0A448WMS6</accession>
<dbReference type="AlphaFoldDB" id="A0A448WMS6"/>
<evidence type="ECO:0000313" key="3">
    <source>
        <dbReference type="Proteomes" id="UP000784294"/>
    </source>
</evidence>
<reference evidence="2" key="1">
    <citation type="submission" date="2018-11" db="EMBL/GenBank/DDBJ databases">
        <authorList>
            <consortium name="Pathogen Informatics"/>
        </authorList>
    </citation>
    <scope>NUCLEOTIDE SEQUENCE</scope>
</reference>
<gene>
    <name evidence="2" type="ORF">PXEA_LOCUS9012</name>
</gene>
<keyword evidence="3" id="KW-1185">Reference proteome</keyword>
<name>A0A448WMS6_9PLAT</name>
<dbReference type="Proteomes" id="UP000784294">
    <property type="component" value="Unassembled WGS sequence"/>
</dbReference>
<evidence type="ECO:0000256" key="1">
    <source>
        <dbReference type="SAM" id="MobiDB-lite"/>
    </source>
</evidence>
<comment type="caution">
    <text evidence="2">The sequence shown here is derived from an EMBL/GenBank/DDBJ whole genome shotgun (WGS) entry which is preliminary data.</text>
</comment>
<dbReference type="EMBL" id="CAAALY010025070">
    <property type="protein sequence ID" value="VEL15572.1"/>
    <property type="molecule type" value="Genomic_DNA"/>
</dbReference>
<feature type="compositionally biased region" description="Polar residues" evidence="1">
    <location>
        <begin position="1"/>
        <end position="13"/>
    </location>
</feature>
<evidence type="ECO:0000313" key="2">
    <source>
        <dbReference type="EMBL" id="VEL15572.1"/>
    </source>
</evidence>
<organism evidence="2 3">
    <name type="scientific">Protopolystoma xenopodis</name>
    <dbReference type="NCBI Taxonomy" id="117903"/>
    <lineage>
        <taxon>Eukaryota</taxon>
        <taxon>Metazoa</taxon>
        <taxon>Spiralia</taxon>
        <taxon>Lophotrochozoa</taxon>
        <taxon>Platyhelminthes</taxon>
        <taxon>Monogenea</taxon>
        <taxon>Polyopisthocotylea</taxon>
        <taxon>Polystomatidea</taxon>
        <taxon>Polystomatidae</taxon>
        <taxon>Protopolystoma</taxon>
    </lineage>
</organism>
<dbReference type="InterPro" id="IPR011990">
    <property type="entry name" value="TPR-like_helical_dom_sf"/>
</dbReference>
<feature type="region of interest" description="Disordered" evidence="1">
    <location>
        <begin position="1"/>
        <end position="22"/>
    </location>
</feature>
<dbReference type="Gene3D" id="1.25.40.10">
    <property type="entry name" value="Tetratricopeptide repeat domain"/>
    <property type="match status" value="1"/>
</dbReference>